<dbReference type="InterPro" id="IPR003594">
    <property type="entry name" value="HATPase_dom"/>
</dbReference>
<dbReference type="NCBIfam" id="TIGR00229">
    <property type="entry name" value="sensory_box"/>
    <property type="match status" value="1"/>
</dbReference>
<evidence type="ECO:0000256" key="6">
    <source>
        <dbReference type="ARBA" id="ARBA00022777"/>
    </source>
</evidence>
<dbReference type="InterPro" id="IPR036097">
    <property type="entry name" value="HisK_dim/P_sf"/>
</dbReference>
<evidence type="ECO:0000313" key="15">
    <source>
        <dbReference type="Proteomes" id="UP000540490"/>
    </source>
</evidence>
<feature type="transmembrane region" description="Helical" evidence="9">
    <location>
        <begin position="81"/>
        <end position="99"/>
    </location>
</feature>
<dbReference type="InterPro" id="IPR000014">
    <property type="entry name" value="PAS"/>
</dbReference>
<keyword evidence="4" id="KW-0808">Transferase</keyword>
<dbReference type="InterPro" id="IPR013767">
    <property type="entry name" value="PAS_fold"/>
</dbReference>
<evidence type="ECO:0000256" key="5">
    <source>
        <dbReference type="ARBA" id="ARBA00022741"/>
    </source>
</evidence>
<dbReference type="InterPro" id="IPR035965">
    <property type="entry name" value="PAS-like_dom_sf"/>
</dbReference>
<evidence type="ECO:0000256" key="4">
    <source>
        <dbReference type="ARBA" id="ARBA00022679"/>
    </source>
</evidence>
<keyword evidence="6" id="KW-0418">Kinase</keyword>
<dbReference type="InterPro" id="IPR004358">
    <property type="entry name" value="Sig_transdc_His_kin-like_C"/>
</dbReference>
<dbReference type="CDD" id="cd00082">
    <property type="entry name" value="HisKA"/>
    <property type="match status" value="1"/>
</dbReference>
<dbReference type="SUPFAM" id="SSF55874">
    <property type="entry name" value="ATPase domain of HSP90 chaperone/DNA topoisomerase II/histidine kinase"/>
    <property type="match status" value="1"/>
</dbReference>
<dbReference type="SUPFAM" id="SSF47384">
    <property type="entry name" value="Homodimeric domain of signal transducing histidine kinase"/>
    <property type="match status" value="1"/>
</dbReference>
<dbReference type="InterPro" id="IPR000700">
    <property type="entry name" value="PAS-assoc_C"/>
</dbReference>
<evidence type="ECO:0000313" key="14">
    <source>
        <dbReference type="EMBL" id="MBB2194383.1"/>
    </source>
</evidence>
<dbReference type="InterPro" id="IPR001610">
    <property type="entry name" value="PAC"/>
</dbReference>
<feature type="domain" description="PAS" evidence="11">
    <location>
        <begin position="107"/>
        <end position="152"/>
    </location>
</feature>
<dbReference type="PROSITE" id="PS50113">
    <property type="entry name" value="PAC"/>
    <property type="match status" value="1"/>
</dbReference>
<evidence type="ECO:0000256" key="7">
    <source>
        <dbReference type="ARBA" id="ARBA00022840"/>
    </source>
</evidence>
<dbReference type="SMART" id="SM00387">
    <property type="entry name" value="HATPase_c"/>
    <property type="match status" value="1"/>
</dbReference>
<dbReference type="InterPro" id="IPR005467">
    <property type="entry name" value="His_kinase_dom"/>
</dbReference>
<comment type="caution">
    <text evidence="13">The sequence shown here is derived from an EMBL/GenBank/DDBJ whole genome shotgun (WGS) entry which is preliminary data.</text>
</comment>
<dbReference type="Pfam" id="PF02518">
    <property type="entry name" value="HATPase_c"/>
    <property type="match status" value="1"/>
</dbReference>
<dbReference type="InterPro" id="IPR003661">
    <property type="entry name" value="HisK_dim/P_dom"/>
</dbReference>
<dbReference type="Gene3D" id="3.30.450.20">
    <property type="entry name" value="PAS domain"/>
    <property type="match status" value="2"/>
</dbReference>
<dbReference type="EC" id="2.7.13.3" evidence="2"/>
<dbReference type="PROSITE" id="PS50109">
    <property type="entry name" value="HIS_KIN"/>
    <property type="match status" value="1"/>
</dbReference>
<dbReference type="CDD" id="cd00130">
    <property type="entry name" value="PAS"/>
    <property type="match status" value="1"/>
</dbReference>
<dbReference type="Gene3D" id="1.10.287.130">
    <property type="match status" value="1"/>
</dbReference>
<feature type="domain" description="PAC" evidence="12">
    <location>
        <begin position="177"/>
        <end position="229"/>
    </location>
</feature>
<protein>
    <recommendedName>
        <fullName evidence="2">histidine kinase</fullName>
        <ecNumber evidence="2">2.7.13.3</ecNumber>
    </recommendedName>
</protein>
<dbReference type="PRINTS" id="PR00344">
    <property type="entry name" value="BCTRLSENSOR"/>
</dbReference>
<dbReference type="GO" id="GO:0005524">
    <property type="term" value="F:ATP binding"/>
    <property type="evidence" value="ECO:0007669"/>
    <property type="project" value="UniProtKB-KW"/>
</dbReference>
<proteinExistence type="predicted"/>
<evidence type="ECO:0000256" key="2">
    <source>
        <dbReference type="ARBA" id="ARBA00012438"/>
    </source>
</evidence>
<name>A0A7W4NVB7_9PROT</name>
<dbReference type="Pfam" id="PF00989">
    <property type="entry name" value="PAS"/>
    <property type="match status" value="1"/>
</dbReference>
<keyword evidence="9" id="KW-0812">Transmembrane</keyword>
<keyword evidence="8" id="KW-0902">Two-component regulatory system</keyword>
<dbReference type="EMBL" id="JABEQO010000014">
    <property type="protein sequence ID" value="MBB2165208.1"/>
    <property type="molecule type" value="Genomic_DNA"/>
</dbReference>
<dbReference type="SMART" id="SM00086">
    <property type="entry name" value="PAC"/>
    <property type="match status" value="2"/>
</dbReference>
<keyword evidence="9" id="KW-0472">Membrane</keyword>
<evidence type="ECO:0000259" key="10">
    <source>
        <dbReference type="PROSITE" id="PS50109"/>
    </source>
</evidence>
<feature type="transmembrane region" description="Helical" evidence="9">
    <location>
        <begin position="36"/>
        <end position="69"/>
    </location>
</feature>
<keyword evidence="15" id="KW-1185">Reference proteome</keyword>
<dbReference type="GO" id="GO:0000155">
    <property type="term" value="F:phosphorelay sensor kinase activity"/>
    <property type="evidence" value="ECO:0007669"/>
    <property type="project" value="InterPro"/>
</dbReference>
<dbReference type="EMBL" id="JABEQN010000014">
    <property type="protein sequence ID" value="MBB2194383.1"/>
    <property type="molecule type" value="Genomic_DNA"/>
</dbReference>
<evidence type="ECO:0000256" key="3">
    <source>
        <dbReference type="ARBA" id="ARBA00022553"/>
    </source>
</evidence>
<accession>A0A7W4NVB7</accession>
<dbReference type="InterPro" id="IPR036890">
    <property type="entry name" value="HATPase_C_sf"/>
</dbReference>
<reference evidence="15 16" key="1">
    <citation type="submission" date="2020-04" db="EMBL/GenBank/DDBJ databases">
        <title>Description of novel Gluconacetobacter.</title>
        <authorList>
            <person name="Sombolestani A."/>
        </authorList>
    </citation>
    <scope>NUCLEOTIDE SEQUENCE [LARGE SCALE GENOMIC DNA]</scope>
    <source>
        <strain evidence="14 15">LMG 1728</strain>
        <strain evidence="13 16">LMG 1731</strain>
    </source>
</reference>
<organism evidence="13 16">
    <name type="scientific">Gluconacetobacter dulcium</name>
    <dbReference type="NCBI Taxonomy" id="2729096"/>
    <lineage>
        <taxon>Bacteria</taxon>
        <taxon>Pseudomonadati</taxon>
        <taxon>Pseudomonadota</taxon>
        <taxon>Alphaproteobacteria</taxon>
        <taxon>Acetobacterales</taxon>
        <taxon>Acetobacteraceae</taxon>
        <taxon>Gluconacetobacter</taxon>
    </lineage>
</organism>
<evidence type="ECO:0000256" key="1">
    <source>
        <dbReference type="ARBA" id="ARBA00000085"/>
    </source>
</evidence>
<dbReference type="Proteomes" id="UP000540490">
    <property type="component" value="Unassembled WGS sequence"/>
</dbReference>
<evidence type="ECO:0000259" key="12">
    <source>
        <dbReference type="PROSITE" id="PS50113"/>
    </source>
</evidence>
<keyword evidence="3" id="KW-0597">Phosphoprotein</keyword>
<evidence type="ECO:0000259" key="11">
    <source>
        <dbReference type="PROSITE" id="PS50112"/>
    </source>
</evidence>
<dbReference type="PANTHER" id="PTHR43065:SF10">
    <property type="entry name" value="PEROXIDE STRESS-ACTIVATED HISTIDINE KINASE MAK3"/>
    <property type="match status" value="1"/>
</dbReference>
<dbReference type="SMART" id="SM00388">
    <property type="entry name" value="HisKA"/>
    <property type="match status" value="1"/>
</dbReference>
<dbReference type="PANTHER" id="PTHR43065">
    <property type="entry name" value="SENSOR HISTIDINE KINASE"/>
    <property type="match status" value="1"/>
</dbReference>
<feature type="domain" description="Histidine kinase" evidence="10">
    <location>
        <begin position="400"/>
        <end position="618"/>
    </location>
</feature>
<dbReference type="Proteomes" id="UP000561077">
    <property type="component" value="Unassembled WGS sequence"/>
</dbReference>
<sequence>MAQPHAWGLRSAAFIIALFVFGLNTATQLHDAFAVLYVLVVLLIATSCGLRTILATGAACIGLSCLSFLVKHHGESFDDAYLRLAVSIIAIGVATMLSARDRRTRDALAEQVRMLAFTHDTVIVRDLDDTIIYWNEGAVRLYGWHADEAIGEKGSALLQSTHLPPAAAEQLRLVGQWTGEITRTRRDGQQIVLDVRWSVRLDSNGRECGIIEFGADLTEQKEAAAERERSEQRYSAIFQAVAFAIFEVDCSVVDILFREKRRLPEASWRDCLERFRDKPYIRDANDAAAALLEVEDPRKLTGAPLRSLFADESVFIAVLAHLSNSNVAYETETTFVGPNRRSRDVVLRVTRPVGDLESRRVLVMALDITEHNQAQMKLRAAQGELAHADRVTTLGQLAVSIAHEVNQPLSAITTFARSGRRWLDRSQPKVGEALLCFDEIVSNSTRAAEVITRVRALTRKETVFCTAMDLGELVEEVRVLLRGEILRRHVEVRIEKAVDTPMVSGDRIQLQQVIMNVMMNAIQAMSIVVDRPRVLEIRIGRGQAGPDTAVLSFCDTGPGFGDIADGQLFEPFVTTKAQGMGMGLPICREIAHAHGGTINALNRSPYGAVVIVTLPQRRV</sequence>
<dbReference type="SMART" id="SM00091">
    <property type="entry name" value="PAS"/>
    <property type="match status" value="1"/>
</dbReference>
<keyword evidence="9" id="KW-1133">Transmembrane helix</keyword>
<feature type="transmembrane region" description="Helical" evidence="9">
    <location>
        <begin position="6"/>
        <end position="24"/>
    </location>
</feature>
<evidence type="ECO:0000256" key="8">
    <source>
        <dbReference type="ARBA" id="ARBA00023012"/>
    </source>
</evidence>
<dbReference type="AlphaFoldDB" id="A0A7W4NVB7"/>
<dbReference type="PROSITE" id="PS50112">
    <property type="entry name" value="PAS"/>
    <property type="match status" value="1"/>
</dbReference>
<dbReference type="Gene3D" id="3.30.565.10">
    <property type="entry name" value="Histidine kinase-like ATPase, C-terminal domain"/>
    <property type="match status" value="1"/>
</dbReference>
<dbReference type="GO" id="GO:0006355">
    <property type="term" value="P:regulation of DNA-templated transcription"/>
    <property type="evidence" value="ECO:0007669"/>
    <property type="project" value="InterPro"/>
</dbReference>
<evidence type="ECO:0000313" key="13">
    <source>
        <dbReference type="EMBL" id="MBB2165208.1"/>
    </source>
</evidence>
<dbReference type="SUPFAM" id="SSF55785">
    <property type="entry name" value="PYP-like sensor domain (PAS domain)"/>
    <property type="match status" value="2"/>
</dbReference>
<gene>
    <name evidence="14" type="ORF">HLH25_12195</name>
    <name evidence="13" type="ORF">HLH26_11815</name>
</gene>
<evidence type="ECO:0000256" key="9">
    <source>
        <dbReference type="SAM" id="Phobius"/>
    </source>
</evidence>
<keyword evidence="7" id="KW-0067">ATP-binding</keyword>
<dbReference type="Pfam" id="PF13426">
    <property type="entry name" value="PAS_9"/>
    <property type="match status" value="1"/>
</dbReference>
<keyword evidence="5" id="KW-0547">Nucleotide-binding</keyword>
<comment type="catalytic activity">
    <reaction evidence="1">
        <text>ATP + protein L-histidine = ADP + protein N-phospho-L-histidine.</text>
        <dbReference type="EC" id="2.7.13.3"/>
    </reaction>
</comment>
<evidence type="ECO:0000313" key="16">
    <source>
        <dbReference type="Proteomes" id="UP000561077"/>
    </source>
</evidence>